<accession>A0AAV4QZN1</accession>
<evidence type="ECO:0000313" key="2">
    <source>
        <dbReference type="Proteomes" id="UP001054945"/>
    </source>
</evidence>
<reference evidence="1 2" key="1">
    <citation type="submission" date="2021-06" db="EMBL/GenBank/DDBJ databases">
        <title>Caerostris extrusa draft genome.</title>
        <authorList>
            <person name="Kono N."/>
            <person name="Arakawa K."/>
        </authorList>
    </citation>
    <scope>NUCLEOTIDE SEQUENCE [LARGE SCALE GENOMIC DNA]</scope>
</reference>
<gene>
    <name evidence="1" type="ORF">CEXT_587621</name>
</gene>
<comment type="caution">
    <text evidence="1">The sequence shown here is derived from an EMBL/GenBank/DDBJ whole genome shotgun (WGS) entry which is preliminary data.</text>
</comment>
<dbReference type="Proteomes" id="UP001054945">
    <property type="component" value="Unassembled WGS sequence"/>
</dbReference>
<sequence length="77" mass="8305">MKSFPGDAPGLGKGGSRLLGPFTKITPAPQLTLATDTRKFYGHKIGLFKFGAPAKRYLQETGEDALAQRVWGLLSKV</sequence>
<dbReference type="EMBL" id="BPLR01007240">
    <property type="protein sequence ID" value="GIY15488.1"/>
    <property type="molecule type" value="Genomic_DNA"/>
</dbReference>
<name>A0AAV4QZN1_CAEEX</name>
<keyword evidence="2" id="KW-1185">Reference proteome</keyword>
<proteinExistence type="predicted"/>
<organism evidence="1 2">
    <name type="scientific">Caerostris extrusa</name>
    <name type="common">Bark spider</name>
    <name type="synonym">Caerostris bankana</name>
    <dbReference type="NCBI Taxonomy" id="172846"/>
    <lineage>
        <taxon>Eukaryota</taxon>
        <taxon>Metazoa</taxon>
        <taxon>Ecdysozoa</taxon>
        <taxon>Arthropoda</taxon>
        <taxon>Chelicerata</taxon>
        <taxon>Arachnida</taxon>
        <taxon>Araneae</taxon>
        <taxon>Araneomorphae</taxon>
        <taxon>Entelegynae</taxon>
        <taxon>Araneoidea</taxon>
        <taxon>Araneidae</taxon>
        <taxon>Caerostris</taxon>
    </lineage>
</organism>
<evidence type="ECO:0000313" key="1">
    <source>
        <dbReference type="EMBL" id="GIY15488.1"/>
    </source>
</evidence>
<protein>
    <submittedName>
        <fullName evidence="1">Uncharacterized protein</fullName>
    </submittedName>
</protein>
<dbReference type="AlphaFoldDB" id="A0AAV4QZN1"/>